<dbReference type="InterPro" id="IPR006566">
    <property type="entry name" value="FBD"/>
</dbReference>
<reference evidence="2" key="1">
    <citation type="journal article" date="2018" name="Nat. Plants">
        <title>Whole-genome landscape of Medicago truncatula symbiotic genes.</title>
        <authorList>
            <person name="Pecrix Y."/>
            <person name="Gamas P."/>
            <person name="Carrere S."/>
        </authorList>
    </citation>
    <scope>NUCLEOTIDE SEQUENCE</scope>
    <source>
        <tissue evidence="2">Leaves</tissue>
    </source>
</reference>
<dbReference type="EMBL" id="PSQE01000007">
    <property type="protein sequence ID" value="RHN45480.1"/>
    <property type="molecule type" value="Genomic_DNA"/>
</dbReference>
<dbReference type="InterPro" id="IPR000626">
    <property type="entry name" value="Ubiquitin-like_dom"/>
</dbReference>
<dbReference type="Gene3D" id="3.10.20.90">
    <property type="entry name" value="Phosphatidylinositol 3-kinase Catalytic Subunit, Chain A, domain 1"/>
    <property type="match status" value="1"/>
</dbReference>
<feature type="domain" description="F-box" evidence="1">
    <location>
        <begin position="18"/>
        <end position="64"/>
    </location>
</feature>
<dbReference type="Pfam" id="PF00240">
    <property type="entry name" value="ubiquitin"/>
    <property type="match status" value="1"/>
</dbReference>
<accession>A0A396GWR4</accession>
<proteinExistence type="predicted"/>
<protein>
    <submittedName>
        <fullName evidence="2">Putative F-box domain, FBD domain, leucine-rich repeat domain, L domain-containing protein</fullName>
    </submittedName>
</protein>
<dbReference type="PANTHER" id="PTHR31900:SF32">
    <property type="entry name" value="F-BOX_RNI_FBD-LIKE DOMAIN PROTEIN"/>
    <property type="match status" value="1"/>
</dbReference>
<dbReference type="Proteomes" id="UP000265566">
    <property type="component" value="Chromosome 7"/>
</dbReference>
<dbReference type="SUPFAM" id="SSF52058">
    <property type="entry name" value="L domain-like"/>
    <property type="match status" value="1"/>
</dbReference>
<evidence type="ECO:0000313" key="2">
    <source>
        <dbReference type="EMBL" id="RHN45480.1"/>
    </source>
</evidence>
<dbReference type="Pfam" id="PF24758">
    <property type="entry name" value="LRR_At5g56370"/>
    <property type="match status" value="1"/>
</dbReference>
<dbReference type="AlphaFoldDB" id="A0A396GWR4"/>
<dbReference type="Pfam" id="PF00646">
    <property type="entry name" value="F-box"/>
    <property type="match status" value="1"/>
</dbReference>
<dbReference type="InterPro" id="IPR029071">
    <property type="entry name" value="Ubiquitin-like_domsf"/>
</dbReference>
<dbReference type="Pfam" id="PF08387">
    <property type="entry name" value="FBD"/>
    <property type="match status" value="1"/>
</dbReference>
<dbReference type="InterPro" id="IPR055411">
    <property type="entry name" value="LRR_FXL15/At3g58940/PEG3-like"/>
</dbReference>
<name>A0A396GWR4_MEDTR</name>
<dbReference type="PROSITE" id="PS50181">
    <property type="entry name" value="FBOX"/>
    <property type="match status" value="1"/>
</dbReference>
<dbReference type="InterPro" id="IPR050232">
    <property type="entry name" value="FBL13/AtMIF1-like"/>
</dbReference>
<dbReference type="CDD" id="cd22160">
    <property type="entry name" value="F-box_AtFBL13-like"/>
    <property type="match status" value="1"/>
</dbReference>
<dbReference type="Gene3D" id="3.80.10.10">
    <property type="entry name" value="Ribonuclease Inhibitor"/>
    <property type="match status" value="1"/>
</dbReference>
<dbReference type="InterPro" id="IPR036047">
    <property type="entry name" value="F-box-like_dom_sf"/>
</dbReference>
<dbReference type="PANTHER" id="PTHR31900">
    <property type="entry name" value="F-BOX/RNI SUPERFAMILY PROTEIN-RELATED"/>
    <property type="match status" value="1"/>
</dbReference>
<dbReference type="SUPFAM" id="SSF54236">
    <property type="entry name" value="Ubiquitin-like"/>
    <property type="match status" value="1"/>
</dbReference>
<sequence>MSSSNLHKLQRHDIGDMEDMMSELPEAVLLHILSLLPTKDAVRTSILATKWKYLWTHLSIFDFQVSCNPDVSKPEQESENCLIDWVDKLLHTSNHVERLCVQVQNADIDGDKANSLLSSALMHKLLDLKLSLDQTFARFVLPNNFSASQSLNKLCLEFGFTLYIPDGIRFPNLKTLYLSHLSFENEKSAQRLLSGCPVLQELTLYNFFWLNIEQINVAISTLRKLTIELNHFDPSDLRIRSFTIKFDVPNLLSLSYTAHPIIKFVLVNPTSIVDACIDLRCYDLQNQQQNTKQFAIELLSRLGSVKSLTISNDTLQCLNYAKDTLHLLPPFFNLTHLDVPLGYFYPTSEVLASIFHKTPNLEVLHISKGFFLFMDEGWPSNSFPWCFTSSLKVCSISDFLGIKPDIEAVKFLLENATVLGEINIFCSELLSKNLEELAYVRNQLQNLCQGRCVIKFRVMKIFVKILTEKQLENDRTLADYNIQTESTLHLVLMERVQVQ</sequence>
<dbReference type="Gramene" id="rna39825">
    <property type="protein sequence ID" value="RHN45480.1"/>
    <property type="gene ID" value="gene39825"/>
</dbReference>
<organism evidence="2">
    <name type="scientific">Medicago truncatula</name>
    <name type="common">Barrel medic</name>
    <name type="synonym">Medicago tribuloides</name>
    <dbReference type="NCBI Taxonomy" id="3880"/>
    <lineage>
        <taxon>Eukaryota</taxon>
        <taxon>Viridiplantae</taxon>
        <taxon>Streptophyta</taxon>
        <taxon>Embryophyta</taxon>
        <taxon>Tracheophyta</taxon>
        <taxon>Spermatophyta</taxon>
        <taxon>Magnoliopsida</taxon>
        <taxon>eudicotyledons</taxon>
        <taxon>Gunneridae</taxon>
        <taxon>Pentapetalae</taxon>
        <taxon>rosids</taxon>
        <taxon>fabids</taxon>
        <taxon>Fabales</taxon>
        <taxon>Fabaceae</taxon>
        <taxon>Papilionoideae</taxon>
        <taxon>50 kb inversion clade</taxon>
        <taxon>NPAAA clade</taxon>
        <taxon>Hologalegina</taxon>
        <taxon>IRL clade</taxon>
        <taxon>Trifolieae</taxon>
        <taxon>Medicago</taxon>
    </lineage>
</organism>
<evidence type="ECO:0000259" key="1">
    <source>
        <dbReference type="PROSITE" id="PS50181"/>
    </source>
</evidence>
<dbReference type="SUPFAM" id="SSF81383">
    <property type="entry name" value="F-box domain"/>
    <property type="match status" value="1"/>
</dbReference>
<gene>
    <name evidence="2" type="ORF">MtrunA17_Chr7g0231671</name>
</gene>
<dbReference type="InterPro" id="IPR001810">
    <property type="entry name" value="F-box_dom"/>
</dbReference>
<dbReference type="InterPro" id="IPR032675">
    <property type="entry name" value="LRR_dom_sf"/>
</dbReference>
<dbReference type="Gene3D" id="1.20.1280.50">
    <property type="match status" value="1"/>
</dbReference>
<comment type="caution">
    <text evidence="2">The sequence shown here is derived from an EMBL/GenBank/DDBJ whole genome shotgun (WGS) entry which is preliminary data.</text>
</comment>
<dbReference type="InterPro" id="IPR053781">
    <property type="entry name" value="F-box_AtFBL13-like"/>
</dbReference>